<keyword evidence="6" id="KW-0808">Transferase</keyword>
<dbReference type="NCBIfam" id="TIGR00848">
    <property type="entry name" value="fruA"/>
    <property type="match status" value="1"/>
</dbReference>
<gene>
    <name evidence="16" type="primary">fruB</name>
    <name evidence="16" type="ORF">ELUMI_v1c04100</name>
</gene>
<evidence type="ECO:0000256" key="12">
    <source>
        <dbReference type="SAM" id="Phobius"/>
    </source>
</evidence>
<feature type="transmembrane region" description="Helical" evidence="12">
    <location>
        <begin position="491"/>
        <end position="512"/>
    </location>
</feature>
<evidence type="ECO:0000313" key="17">
    <source>
        <dbReference type="Proteomes" id="UP000232063"/>
    </source>
</evidence>
<dbReference type="KEGG" id="elj:ELUMI_v1c04100"/>
<evidence type="ECO:0000259" key="14">
    <source>
        <dbReference type="PROSITE" id="PS51099"/>
    </source>
</evidence>
<dbReference type="SUPFAM" id="SSF55804">
    <property type="entry name" value="Phoshotransferase/anion transport protein"/>
    <property type="match status" value="1"/>
</dbReference>
<dbReference type="EMBL" id="CP024963">
    <property type="protein sequence ID" value="ATZ17134.1"/>
    <property type="molecule type" value="Genomic_DNA"/>
</dbReference>
<dbReference type="Proteomes" id="UP000232063">
    <property type="component" value="Chromosome"/>
</dbReference>
<feature type="domain" description="PTS EIIA type-2" evidence="13">
    <location>
        <begin position="3"/>
        <end position="146"/>
    </location>
</feature>
<dbReference type="PANTHER" id="PTHR30505">
    <property type="entry name" value="FRUCTOSE-LIKE PERMEASE"/>
    <property type="match status" value="1"/>
</dbReference>
<feature type="transmembrane region" description="Helical" evidence="12">
    <location>
        <begin position="446"/>
        <end position="479"/>
    </location>
</feature>
<dbReference type="InterPro" id="IPR002178">
    <property type="entry name" value="PTS_EIIA_type-2_dom"/>
</dbReference>
<sequence length="692" mass="75306">MEKLFNESFVFLDTKIKDINDLFNTFSQIALDNKICHDKNLLIKEFKNRESLSSTGLEDGIAIPHARTNAVDKAAIFFIRLEKGIEWETFDKSNVNIIIMLFIPETQGNYLDILANISQKLMQENFRDELKAAKTKKKVIELLSSNNLKETEIQEISDPEINVEQKLIVGVSACPTGVAHTYMTRKALIKAANKLGYAIKIETQGQKGIENHLSDEDIEKASAIILATDISIDDDRFNGKKVYQSSTKKALMNPEQELKNALKTENTLDKGFTIDKKKIKKEKQSWVQHLLSGISYMIPFIVFAGLVSAILAGIANAAHLTISDGAKPDASGTLKFMYTLNEIANIGFSVMMAIAGAYIANSISGRAGIAPAFILTMLGNNPKLVWQGYFENVMVPSQNVPNTLVSINEVMQPLNIFGAVMFGLAVGYTIKWINTKWKIHNVIQPIMPIIIIPVFLTLIFAIIFIFTIGPVIGITIGYLYQGLYIVETSSVGMPIVGLLLGLLAGVDMGGPINKIASFGATAMMSVDGGSAMGASAAAFAVAPLGAGLATFIFRKTFKDDKEKGINATILGVMGVSESAIPYAIKYKWAAIIPNIICSGIAGMFAGIFLVQGHVGAWGGPIIAIFAGVTTSSGSFVGIPLYLAAIGIGVACHIILFRILVELQIKGKLTKNDFKSIFSKKKKSEKNRKIEKI</sequence>
<evidence type="ECO:0000256" key="11">
    <source>
        <dbReference type="ARBA" id="ARBA00023136"/>
    </source>
</evidence>
<feature type="domain" description="PTS EIIC type-2" evidence="15">
    <location>
        <begin position="286"/>
        <end position="648"/>
    </location>
</feature>
<feature type="transmembrane region" description="Helical" evidence="12">
    <location>
        <begin position="343"/>
        <end position="360"/>
    </location>
</feature>
<evidence type="ECO:0000256" key="2">
    <source>
        <dbReference type="ARBA" id="ARBA00022448"/>
    </source>
</evidence>
<dbReference type="CDD" id="cd05569">
    <property type="entry name" value="PTS_IIB_fructose"/>
    <property type="match status" value="1"/>
</dbReference>
<feature type="transmembrane region" description="Helical" evidence="12">
    <location>
        <begin position="590"/>
        <end position="610"/>
    </location>
</feature>
<evidence type="ECO:0000256" key="5">
    <source>
        <dbReference type="ARBA" id="ARBA00022597"/>
    </source>
</evidence>
<dbReference type="InterPro" id="IPR016152">
    <property type="entry name" value="PTrfase/Anion_transptr"/>
</dbReference>
<feature type="transmembrane region" description="Helical" evidence="12">
    <location>
        <begin position="617"/>
        <end position="635"/>
    </location>
</feature>
<dbReference type="Gene3D" id="3.40.50.2300">
    <property type="match status" value="1"/>
</dbReference>
<keyword evidence="10 12" id="KW-1133">Transmembrane helix</keyword>
<feature type="transmembrane region" description="Helical" evidence="12">
    <location>
        <begin position="641"/>
        <end position="660"/>
    </location>
</feature>
<keyword evidence="2" id="KW-0813">Transport</keyword>
<dbReference type="InterPro" id="IPR003501">
    <property type="entry name" value="PTS_EIIB_2/3"/>
</dbReference>
<dbReference type="GO" id="GO:0005886">
    <property type="term" value="C:plasma membrane"/>
    <property type="evidence" value="ECO:0007669"/>
    <property type="project" value="UniProtKB-SubCell"/>
</dbReference>
<dbReference type="GO" id="GO:0016301">
    <property type="term" value="F:kinase activity"/>
    <property type="evidence" value="ECO:0007669"/>
    <property type="project" value="UniProtKB-KW"/>
</dbReference>
<dbReference type="InterPro" id="IPR004715">
    <property type="entry name" value="PTS_IIA_fruc"/>
</dbReference>
<evidence type="ECO:0000259" key="13">
    <source>
        <dbReference type="PROSITE" id="PS51094"/>
    </source>
</evidence>
<feature type="transmembrane region" description="Helical" evidence="12">
    <location>
        <begin position="414"/>
        <end position="434"/>
    </location>
</feature>
<keyword evidence="8 12" id="KW-0812">Transmembrane</keyword>
<dbReference type="SUPFAM" id="SSF52794">
    <property type="entry name" value="PTS system IIB component-like"/>
    <property type="match status" value="1"/>
</dbReference>
<dbReference type="PRINTS" id="PR00173">
    <property type="entry name" value="EDTRNSPORT"/>
</dbReference>
<keyword evidence="5" id="KW-0762">Sugar transport</keyword>
<protein>
    <submittedName>
        <fullName evidence="16">PTS system, fructose-specific IIA component</fullName>
    </submittedName>
</protein>
<evidence type="ECO:0000256" key="1">
    <source>
        <dbReference type="ARBA" id="ARBA00004651"/>
    </source>
</evidence>
<dbReference type="AlphaFoldDB" id="A0A2K8NTP9"/>
<dbReference type="PANTHER" id="PTHR30505:SF0">
    <property type="entry name" value="FRUCTOSE-LIKE PTS SYSTEM EIIBC COMPONENT-RELATED"/>
    <property type="match status" value="1"/>
</dbReference>
<dbReference type="Pfam" id="PF00359">
    <property type="entry name" value="PTS_EIIA_2"/>
    <property type="match status" value="1"/>
</dbReference>
<dbReference type="NCBIfam" id="TIGR00829">
    <property type="entry name" value="FRU"/>
    <property type="match status" value="1"/>
</dbReference>
<proteinExistence type="predicted"/>
<keyword evidence="4" id="KW-0597">Phosphoprotein</keyword>
<dbReference type="Gene3D" id="3.40.930.10">
    <property type="entry name" value="Mannitol-specific EII, Chain A"/>
    <property type="match status" value="1"/>
</dbReference>
<evidence type="ECO:0000313" key="16">
    <source>
        <dbReference type="EMBL" id="ATZ17134.1"/>
    </source>
</evidence>
<dbReference type="PROSITE" id="PS51094">
    <property type="entry name" value="PTS_EIIA_TYPE_2"/>
    <property type="match status" value="1"/>
</dbReference>
<dbReference type="Pfam" id="PF02302">
    <property type="entry name" value="PTS_IIB"/>
    <property type="match status" value="1"/>
</dbReference>
<accession>A0A2K8NTP9</accession>
<organism evidence="16 17">
    <name type="scientific">Williamsoniiplasma luminosum</name>
    <dbReference type="NCBI Taxonomy" id="214888"/>
    <lineage>
        <taxon>Bacteria</taxon>
        <taxon>Bacillati</taxon>
        <taxon>Mycoplasmatota</taxon>
        <taxon>Mollicutes</taxon>
        <taxon>Entomoplasmatales</taxon>
        <taxon>Williamsoniiplasma</taxon>
    </lineage>
</organism>
<dbReference type="PROSITE" id="PS51099">
    <property type="entry name" value="PTS_EIIB_TYPE_2"/>
    <property type="match status" value="1"/>
</dbReference>
<evidence type="ECO:0000256" key="8">
    <source>
        <dbReference type="ARBA" id="ARBA00022692"/>
    </source>
</evidence>
<evidence type="ECO:0000256" key="6">
    <source>
        <dbReference type="ARBA" id="ARBA00022679"/>
    </source>
</evidence>
<dbReference type="CDD" id="cd00211">
    <property type="entry name" value="PTS_IIA_fru"/>
    <property type="match status" value="1"/>
</dbReference>
<dbReference type="GO" id="GO:0009401">
    <property type="term" value="P:phosphoenolpyruvate-dependent sugar phosphotransferase system"/>
    <property type="evidence" value="ECO:0007669"/>
    <property type="project" value="UniProtKB-KW"/>
</dbReference>
<evidence type="ECO:0000256" key="7">
    <source>
        <dbReference type="ARBA" id="ARBA00022683"/>
    </source>
</evidence>
<evidence type="ECO:0000256" key="10">
    <source>
        <dbReference type="ARBA" id="ARBA00022989"/>
    </source>
</evidence>
<dbReference type="InterPro" id="IPR013011">
    <property type="entry name" value="PTS_EIIB_2"/>
</dbReference>
<comment type="subcellular location">
    <subcellularLocation>
        <location evidence="1">Cell membrane</location>
        <topology evidence="1">Multi-pass membrane protein</topology>
    </subcellularLocation>
</comment>
<dbReference type="GO" id="GO:0090563">
    <property type="term" value="F:protein-phosphocysteine-sugar phosphotransferase activity"/>
    <property type="evidence" value="ECO:0007669"/>
    <property type="project" value="TreeGrafter"/>
</dbReference>
<name>A0A2K8NTP9_9MOLU</name>
<dbReference type="RefSeq" id="WP_025734814.1">
    <property type="nucleotide sequence ID" value="NZ_CP024963.1"/>
</dbReference>
<dbReference type="GO" id="GO:0022877">
    <property type="term" value="F:protein-N(PI)-phosphohistidine-fructose phosphotransferase system transporter activity"/>
    <property type="evidence" value="ECO:0007669"/>
    <property type="project" value="InterPro"/>
</dbReference>
<dbReference type="InterPro" id="IPR050864">
    <property type="entry name" value="Bacterial_PTS_Sugar_Transport"/>
</dbReference>
<evidence type="ECO:0000256" key="4">
    <source>
        <dbReference type="ARBA" id="ARBA00022553"/>
    </source>
</evidence>
<evidence type="ECO:0000256" key="9">
    <source>
        <dbReference type="ARBA" id="ARBA00022777"/>
    </source>
</evidence>
<keyword evidence="11 12" id="KW-0472">Membrane</keyword>
<dbReference type="InterPro" id="IPR036095">
    <property type="entry name" value="PTS_EIIB-like_sf"/>
</dbReference>
<dbReference type="InterPro" id="IPR003353">
    <property type="entry name" value="PTS_IIB_fruc"/>
</dbReference>
<feature type="domain" description="PTS EIIB type-2" evidence="14">
    <location>
        <begin position="166"/>
        <end position="263"/>
    </location>
</feature>
<evidence type="ECO:0000256" key="3">
    <source>
        <dbReference type="ARBA" id="ARBA00022475"/>
    </source>
</evidence>
<dbReference type="PROSITE" id="PS51104">
    <property type="entry name" value="PTS_EIIC_TYPE_2"/>
    <property type="match status" value="1"/>
</dbReference>
<feature type="transmembrane region" description="Helical" evidence="12">
    <location>
        <begin position="286"/>
        <end position="315"/>
    </location>
</feature>
<keyword evidence="9" id="KW-0418">Kinase</keyword>
<keyword evidence="7" id="KW-0598">Phosphotransferase system</keyword>
<keyword evidence="3" id="KW-1003">Cell membrane</keyword>
<dbReference type="InterPro" id="IPR013014">
    <property type="entry name" value="PTS_EIIC_2"/>
</dbReference>
<reference evidence="16 17" key="1">
    <citation type="submission" date="2017-11" db="EMBL/GenBank/DDBJ databases">
        <title>Genome sequence of Entomoplasma luminosum PIMN-1 (ATCC 49195).</title>
        <authorList>
            <person name="Lo W.-S."/>
            <person name="Gasparich G.E."/>
            <person name="Kuo C.-H."/>
        </authorList>
    </citation>
    <scope>NUCLEOTIDE SEQUENCE [LARGE SCALE GENOMIC DNA]</scope>
    <source>
        <strain evidence="16 17">PIMN-1</strain>
    </source>
</reference>
<dbReference type="OrthoDB" id="9782569at2"/>
<feature type="transmembrane region" description="Helical" evidence="12">
    <location>
        <begin position="532"/>
        <end position="553"/>
    </location>
</feature>
<keyword evidence="17" id="KW-1185">Reference proteome</keyword>
<evidence type="ECO:0000259" key="15">
    <source>
        <dbReference type="PROSITE" id="PS51104"/>
    </source>
</evidence>